<reference evidence="3" key="3">
    <citation type="journal article" date="2017" name="Nature">
        <title>Genome sequence of the progenitor of the wheat D genome Aegilops tauschii.</title>
        <authorList>
            <person name="Luo M.C."/>
            <person name="Gu Y.Q."/>
            <person name="Puiu D."/>
            <person name="Wang H."/>
            <person name="Twardziok S.O."/>
            <person name="Deal K.R."/>
            <person name="Huo N."/>
            <person name="Zhu T."/>
            <person name="Wang L."/>
            <person name="Wang Y."/>
            <person name="McGuire P.E."/>
            <person name="Liu S."/>
            <person name="Long H."/>
            <person name="Ramasamy R.K."/>
            <person name="Rodriguez J.C."/>
            <person name="Van S.L."/>
            <person name="Yuan L."/>
            <person name="Wang Z."/>
            <person name="Xia Z."/>
            <person name="Xiao L."/>
            <person name="Anderson O.D."/>
            <person name="Ouyang S."/>
            <person name="Liang Y."/>
            <person name="Zimin A.V."/>
            <person name="Pertea G."/>
            <person name="Qi P."/>
            <person name="Bennetzen J.L."/>
            <person name="Dai X."/>
            <person name="Dawson M.W."/>
            <person name="Muller H.G."/>
            <person name="Kugler K."/>
            <person name="Rivarola-Duarte L."/>
            <person name="Spannagl M."/>
            <person name="Mayer K.F.X."/>
            <person name="Lu F.H."/>
            <person name="Bevan M.W."/>
            <person name="Leroy P."/>
            <person name="Li P."/>
            <person name="You F.M."/>
            <person name="Sun Q."/>
            <person name="Liu Z."/>
            <person name="Lyons E."/>
            <person name="Wicker T."/>
            <person name="Salzberg S.L."/>
            <person name="Devos K.M."/>
            <person name="Dvorak J."/>
        </authorList>
    </citation>
    <scope>NUCLEOTIDE SEQUENCE [LARGE SCALE GENOMIC DNA]</scope>
    <source>
        <strain evidence="3">cv. AL8/78</strain>
    </source>
</reference>
<evidence type="ECO:0000313" key="4">
    <source>
        <dbReference type="Proteomes" id="UP000015105"/>
    </source>
</evidence>
<protein>
    <submittedName>
        <fullName evidence="3">Uncharacterized protein</fullName>
    </submittedName>
</protein>
<proteinExistence type="predicted"/>
<dbReference type="Gramene" id="AET3Gv20719700.1">
    <property type="protein sequence ID" value="AET3Gv20719700.1"/>
    <property type="gene ID" value="AET3Gv20719700"/>
</dbReference>
<dbReference type="EnsemblPlants" id="AET3Gv20719700.1">
    <property type="protein sequence ID" value="AET3Gv20719700.1"/>
    <property type="gene ID" value="AET3Gv20719700"/>
</dbReference>
<reference evidence="3" key="4">
    <citation type="submission" date="2019-03" db="UniProtKB">
        <authorList>
            <consortium name="EnsemblPlants"/>
        </authorList>
    </citation>
    <scope>IDENTIFICATION</scope>
</reference>
<keyword evidence="4" id="KW-1185">Reference proteome</keyword>
<accession>A0A453FM25</accession>
<reference evidence="3" key="5">
    <citation type="journal article" date="2021" name="G3 (Bethesda)">
        <title>Aegilops tauschii genome assembly Aet v5.0 features greater sequence contiguity and improved annotation.</title>
        <authorList>
            <person name="Wang L."/>
            <person name="Zhu T."/>
            <person name="Rodriguez J.C."/>
            <person name="Deal K.R."/>
            <person name="Dubcovsky J."/>
            <person name="McGuire P.E."/>
            <person name="Lux T."/>
            <person name="Spannagl M."/>
            <person name="Mayer K.F.X."/>
            <person name="Baldrich P."/>
            <person name="Meyers B.C."/>
            <person name="Huo N."/>
            <person name="Gu Y.Q."/>
            <person name="Zhou H."/>
            <person name="Devos K.M."/>
            <person name="Bennetzen J.L."/>
            <person name="Unver T."/>
            <person name="Budak H."/>
            <person name="Gulick P.J."/>
            <person name="Galiba G."/>
            <person name="Kalapos B."/>
            <person name="Nelson D.R."/>
            <person name="Li P."/>
            <person name="You F.M."/>
            <person name="Luo M.C."/>
            <person name="Dvorak J."/>
        </authorList>
    </citation>
    <scope>NUCLEOTIDE SEQUENCE [LARGE SCALE GENOMIC DNA]</scope>
    <source>
        <strain evidence="3">cv. AL8/78</strain>
    </source>
</reference>
<organism evidence="3 4">
    <name type="scientific">Aegilops tauschii subsp. strangulata</name>
    <name type="common">Goatgrass</name>
    <dbReference type="NCBI Taxonomy" id="200361"/>
    <lineage>
        <taxon>Eukaryota</taxon>
        <taxon>Viridiplantae</taxon>
        <taxon>Streptophyta</taxon>
        <taxon>Embryophyta</taxon>
        <taxon>Tracheophyta</taxon>
        <taxon>Spermatophyta</taxon>
        <taxon>Magnoliopsida</taxon>
        <taxon>Liliopsida</taxon>
        <taxon>Poales</taxon>
        <taxon>Poaceae</taxon>
        <taxon>BOP clade</taxon>
        <taxon>Pooideae</taxon>
        <taxon>Triticodae</taxon>
        <taxon>Triticeae</taxon>
        <taxon>Triticinae</taxon>
        <taxon>Aegilops</taxon>
    </lineage>
</organism>
<sequence>MAVDLEQAAYHAIPADPRDDEAPPVLGNAPAAKSSHMDGPTFLILMLLSVGVTALMLGPMYYMEGANVASFSVGLAGYEGIDPARPGRVVSPAFNLTLRMNKTCADRAEVVLTYSGVWS</sequence>
<feature type="region of interest" description="Disordered" evidence="1">
    <location>
        <begin position="13"/>
        <end position="34"/>
    </location>
</feature>
<name>A0A453FM25_AEGTS</name>
<evidence type="ECO:0000256" key="2">
    <source>
        <dbReference type="SAM" id="Phobius"/>
    </source>
</evidence>
<evidence type="ECO:0000256" key="1">
    <source>
        <dbReference type="SAM" id="MobiDB-lite"/>
    </source>
</evidence>
<reference evidence="4" key="2">
    <citation type="journal article" date="2017" name="Nat. Plants">
        <title>The Aegilops tauschii genome reveals multiple impacts of transposons.</title>
        <authorList>
            <person name="Zhao G."/>
            <person name="Zou C."/>
            <person name="Li K."/>
            <person name="Wang K."/>
            <person name="Li T."/>
            <person name="Gao L."/>
            <person name="Zhang X."/>
            <person name="Wang H."/>
            <person name="Yang Z."/>
            <person name="Liu X."/>
            <person name="Jiang W."/>
            <person name="Mao L."/>
            <person name="Kong X."/>
            <person name="Jiao Y."/>
            <person name="Jia J."/>
        </authorList>
    </citation>
    <scope>NUCLEOTIDE SEQUENCE [LARGE SCALE GENOMIC DNA]</scope>
    <source>
        <strain evidence="4">cv. AL8/78</strain>
    </source>
</reference>
<dbReference type="AlphaFoldDB" id="A0A453FM25"/>
<dbReference type="Proteomes" id="UP000015105">
    <property type="component" value="Chromosome 3D"/>
</dbReference>
<evidence type="ECO:0000313" key="3">
    <source>
        <dbReference type="EnsemblPlants" id="AET3Gv20719700.1"/>
    </source>
</evidence>
<keyword evidence="2" id="KW-0812">Transmembrane</keyword>
<feature type="transmembrane region" description="Helical" evidence="2">
    <location>
        <begin position="42"/>
        <end position="62"/>
    </location>
</feature>
<reference evidence="4" key="1">
    <citation type="journal article" date="2014" name="Science">
        <title>Ancient hybridizations among the ancestral genomes of bread wheat.</title>
        <authorList>
            <consortium name="International Wheat Genome Sequencing Consortium,"/>
            <person name="Marcussen T."/>
            <person name="Sandve S.R."/>
            <person name="Heier L."/>
            <person name="Spannagl M."/>
            <person name="Pfeifer M."/>
            <person name="Jakobsen K.S."/>
            <person name="Wulff B.B."/>
            <person name="Steuernagel B."/>
            <person name="Mayer K.F."/>
            <person name="Olsen O.A."/>
        </authorList>
    </citation>
    <scope>NUCLEOTIDE SEQUENCE [LARGE SCALE GENOMIC DNA]</scope>
    <source>
        <strain evidence="4">cv. AL8/78</strain>
    </source>
</reference>
<keyword evidence="2" id="KW-0472">Membrane</keyword>
<keyword evidence="2" id="KW-1133">Transmembrane helix</keyword>
<dbReference type="PANTHER" id="PTHR33994:SF27">
    <property type="entry name" value="OS01G0771700 PROTEIN"/>
    <property type="match status" value="1"/>
</dbReference>
<dbReference type="PANTHER" id="PTHR33994">
    <property type="entry name" value="OS04G0515000 PROTEIN"/>
    <property type="match status" value="1"/>
</dbReference>